<feature type="chain" id="PRO_5045841574" evidence="1">
    <location>
        <begin position="21"/>
        <end position="370"/>
    </location>
</feature>
<dbReference type="PROSITE" id="PS51257">
    <property type="entry name" value="PROKAR_LIPOPROTEIN"/>
    <property type="match status" value="1"/>
</dbReference>
<protein>
    <submittedName>
        <fullName evidence="2">Uncharacterized protein</fullName>
    </submittedName>
</protein>
<keyword evidence="3" id="KW-1185">Reference proteome</keyword>
<reference evidence="3" key="1">
    <citation type="journal article" date="2019" name="Int. J. Syst. Evol. Microbiol.">
        <title>The Global Catalogue of Microorganisms (GCM) 10K type strain sequencing project: providing services to taxonomists for standard genome sequencing and annotation.</title>
        <authorList>
            <consortium name="The Broad Institute Genomics Platform"/>
            <consortium name="The Broad Institute Genome Sequencing Center for Infectious Disease"/>
            <person name="Wu L."/>
            <person name="Ma J."/>
        </authorList>
    </citation>
    <scope>NUCLEOTIDE SEQUENCE [LARGE SCALE GENOMIC DNA]</scope>
    <source>
        <strain evidence="3">CECT 7184</strain>
    </source>
</reference>
<evidence type="ECO:0000256" key="1">
    <source>
        <dbReference type="SAM" id="SignalP"/>
    </source>
</evidence>
<feature type="signal peptide" evidence="1">
    <location>
        <begin position="1"/>
        <end position="20"/>
    </location>
</feature>
<accession>A0ABT8CRM7</accession>
<name>A0ABT8CRM7_9FLAO</name>
<gene>
    <name evidence="2" type="ORF">QW060_07765</name>
</gene>
<dbReference type="EMBL" id="JAUFQU010000001">
    <property type="protein sequence ID" value="MDN3707030.1"/>
    <property type="molecule type" value="Genomic_DNA"/>
</dbReference>
<organism evidence="2 3">
    <name type="scientific">Paenimyroides ceti</name>
    <dbReference type="NCBI Taxonomy" id="395087"/>
    <lineage>
        <taxon>Bacteria</taxon>
        <taxon>Pseudomonadati</taxon>
        <taxon>Bacteroidota</taxon>
        <taxon>Flavobacteriia</taxon>
        <taxon>Flavobacteriales</taxon>
        <taxon>Flavobacteriaceae</taxon>
        <taxon>Paenimyroides</taxon>
    </lineage>
</organism>
<sequence>MNAYKTTALIFLALSTVSCATIWSKKTQKVHVYSNVKEGRLITNDSVIHQLPATIEVKRDKKDLHLTLATEEYKETYTIASQINPVFTFGNLLTIPAFGAGYLIDLTNKKRFSYKKHIFLDKFDEETDQTTRNAEEYIARHAITNDSVVETIYKREIQKTQNRQQKQIAYDDWSFKRFHPAKGTFYFNILTPSLYMIGISSENPNLSRFKNKAGGMSLGVALDYFYAEKQFITLEIAHRSNVFDPFYFLDRYSYDLMVDKVNLSVMHSHRINRFNIGYGLSFDRVFYNYRVWKEHWIPNDLPYELYMSDDGKKQFSENYITLGFSGLLSYQWTQRLHIGVFYKPSVYSIRSGQSSFNYEHVTGLDIRLKF</sequence>
<dbReference type="Proteomes" id="UP001242368">
    <property type="component" value="Unassembled WGS sequence"/>
</dbReference>
<evidence type="ECO:0000313" key="3">
    <source>
        <dbReference type="Proteomes" id="UP001242368"/>
    </source>
</evidence>
<evidence type="ECO:0000313" key="2">
    <source>
        <dbReference type="EMBL" id="MDN3707030.1"/>
    </source>
</evidence>
<dbReference type="RefSeq" id="WP_290363074.1">
    <property type="nucleotide sequence ID" value="NZ_JAUFQU010000001.1"/>
</dbReference>
<comment type="caution">
    <text evidence="2">The sequence shown here is derived from an EMBL/GenBank/DDBJ whole genome shotgun (WGS) entry which is preliminary data.</text>
</comment>
<proteinExistence type="predicted"/>
<keyword evidence="1" id="KW-0732">Signal</keyword>